<sequence>MVPASKARKLGWIYAVISLTLAVLEFALCVFRIVHEINSFTCFAVFVAIVWIIFSIILIVGIKKNNEGHVKAYRAFLFAGNALTLLLLIGNDGDGQITNWSQQVWVSLIVGSLGVITLFALELWIINGVIRYIEQEKVVSV</sequence>
<feature type="transmembrane region" description="Helical" evidence="1">
    <location>
        <begin position="40"/>
        <end position="60"/>
    </location>
</feature>
<dbReference type="AlphaFoldDB" id="A0A8D8AAI5"/>
<reference evidence="2" key="1">
    <citation type="submission" date="2021-05" db="EMBL/GenBank/DDBJ databases">
        <authorList>
            <person name="Alioto T."/>
            <person name="Alioto T."/>
            <person name="Gomez Garrido J."/>
        </authorList>
    </citation>
    <scope>NUCLEOTIDE SEQUENCE</scope>
</reference>
<keyword evidence="1" id="KW-0812">Transmembrane</keyword>
<keyword evidence="1" id="KW-0472">Membrane</keyword>
<feature type="transmembrane region" description="Helical" evidence="1">
    <location>
        <begin position="12"/>
        <end position="34"/>
    </location>
</feature>
<organism evidence="2">
    <name type="scientific">Culex pipiens</name>
    <name type="common">House mosquito</name>
    <dbReference type="NCBI Taxonomy" id="7175"/>
    <lineage>
        <taxon>Eukaryota</taxon>
        <taxon>Metazoa</taxon>
        <taxon>Ecdysozoa</taxon>
        <taxon>Arthropoda</taxon>
        <taxon>Hexapoda</taxon>
        <taxon>Insecta</taxon>
        <taxon>Pterygota</taxon>
        <taxon>Neoptera</taxon>
        <taxon>Endopterygota</taxon>
        <taxon>Diptera</taxon>
        <taxon>Nematocera</taxon>
        <taxon>Culicoidea</taxon>
        <taxon>Culicidae</taxon>
        <taxon>Culicinae</taxon>
        <taxon>Culicini</taxon>
        <taxon>Culex</taxon>
        <taxon>Culex</taxon>
    </lineage>
</organism>
<name>A0A8D8AAI5_CULPI</name>
<dbReference type="EMBL" id="HBUE01023189">
    <property type="protein sequence ID" value="CAG6453496.1"/>
    <property type="molecule type" value="Transcribed_RNA"/>
</dbReference>
<accession>A0A8D8AAI5</accession>
<proteinExistence type="predicted"/>
<keyword evidence="1" id="KW-1133">Transmembrane helix</keyword>
<evidence type="ECO:0000313" key="2">
    <source>
        <dbReference type="EMBL" id="CAG6453496.1"/>
    </source>
</evidence>
<evidence type="ECO:0000256" key="1">
    <source>
        <dbReference type="SAM" id="Phobius"/>
    </source>
</evidence>
<feature type="transmembrane region" description="Helical" evidence="1">
    <location>
        <begin position="72"/>
        <end position="91"/>
    </location>
</feature>
<protein>
    <submittedName>
        <fullName evidence="2">(northern house mosquito) hypothetical protein</fullName>
    </submittedName>
</protein>
<feature type="transmembrane region" description="Helical" evidence="1">
    <location>
        <begin position="103"/>
        <end position="126"/>
    </location>
</feature>